<keyword evidence="1" id="KW-0677">Repeat</keyword>
<dbReference type="Pfam" id="PF22939">
    <property type="entry name" value="WHD_GPIID"/>
    <property type="match status" value="1"/>
</dbReference>
<dbReference type="SUPFAM" id="SSF48403">
    <property type="entry name" value="Ankyrin repeat"/>
    <property type="match status" value="2"/>
</dbReference>
<dbReference type="Pfam" id="PF13637">
    <property type="entry name" value="Ank_4"/>
    <property type="match status" value="1"/>
</dbReference>
<dbReference type="InterPro" id="IPR027417">
    <property type="entry name" value="P-loop_NTPase"/>
</dbReference>
<dbReference type="PRINTS" id="PR01415">
    <property type="entry name" value="ANKYRIN"/>
</dbReference>
<dbReference type="PANTHER" id="PTHR46082:SF11">
    <property type="entry name" value="AAA+ ATPASE DOMAIN-CONTAINING PROTEIN-RELATED"/>
    <property type="match status" value="1"/>
</dbReference>
<dbReference type="Gene3D" id="1.25.40.20">
    <property type="entry name" value="Ankyrin repeat-containing domain"/>
    <property type="match status" value="1"/>
</dbReference>
<feature type="repeat" description="ANK" evidence="2">
    <location>
        <begin position="861"/>
        <end position="893"/>
    </location>
</feature>
<dbReference type="SMART" id="SM00248">
    <property type="entry name" value="ANK"/>
    <property type="match status" value="8"/>
</dbReference>
<dbReference type="Gene3D" id="3.40.50.300">
    <property type="entry name" value="P-loop containing nucleotide triphosphate hydrolases"/>
    <property type="match status" value="1"/>
</dbReference>
<feature type="domain" description="Nephrocystin 3-like N-terminal" evidence="4">
    <location>
        <begin position="381"/>
        <end position="541"/>
    </location>
</feature>
<dbReference type="Pfam" id="PF24883">
    <property type="entry name" value="NPHP3_N"/>
    <property type="match status" value="1"/>
</dbReference>
<feature type="repeat" description="ANK" evidence="2">
    <location>
        <begin position="927"/>
        <end position="959"/>
    </location>
</feature>
<dbReference type="PANTHER" id="PTHR46082">
    <property type="entry name" value="ATP/GTP-BINDING PROTEIN-RELATED"/>
    <property type="match status" value="1"/>
</dbReference>
<dbReference type="InterPro" id="IPR054471">
    <property type="entry name" value="GPIID_WHD"/>
</dbReference>
<evidence type="ECO:0000256" key="1">
    <source>
        <dbReference type="ARBA" id="ARBA00022737"/>
    </source>
</evidence>
<gene>
    <name evidence="5" type="ORF">CA14_009012</name>
</gene>
<feature type="repeat" description="ANK" evidence="2">
    <location>
        <begin position="1061"/>
        <end position="1093"/>
    </location>
</feature>
<dbReference type="InterPro" id="IPR053137">
    <property type="entry name" value="NLR-like"/>
</dbReference>
<feature type="repeat" description="ANK" evidence="2">
    <location>
        <begin position="993"/>
        <end position="1025"/>
    </location>
</feature>
<accession>A0AB74CCV2</accession>
<reference evidence="5 6" key="1">
    <citation type="submission" date="2018-07" db="EMBL/GenBank/DDBJ databases">
        <title>Identification of spontaneous genetic mutation associated with occurrence of a yellow conidial color mutant of Aspergillus flavus.</title>
        <authorList>
            <person name="Chang P.-K."/>
            <person name="Mack B.M."/>
            <person name="Scharfenstein L."/>
            <person name="Gilbert M.K."/>
        </authorList>
    </citation>
    <scope>NUCLEOTIDE SEQUENCE [LARGE SCALE GENOMIC DNA]</scope>
    <source>
        <strain evidence="5 6">CA14</strain>
    </source>
</reference>
<dbReference type="InterPro" id="IPR056884">
    <property type="entry name" value="NPHP3-like_N"/>
</dbReference>
<dbReference type="Pfam" id="PF00023">
    <property type="entry name" value="Ank"/>
    <property type="match status" value="1"/>
</dbReference>
<dbReference type="GO" id="GO:0009116">
    <property type="term" value="P:nucleoside metabolic process"/>
    <property type="evidence" value="ECO:0007669"/>
    <property type="project" value="InterPro"/>
</dbReference>
<dbReference type="Proteomes" id="UP000275480">
    <property type="component" value="Unassembled WGS sequence"/>
</dbReference>
<dbReference type="SUPFAM" id="SSF53167">
    <property type="entry name" value="Purine and uridine phosphorylases"/>
    <property type="match status" value="1"/>
</dbReference>
<proteinExistence type="predicted"/>
<protein>
    <submittedName>
        <fullName evidence="5">Ankyrin repeat domain protein</fullName>
    </submittedName>
</protein>
<evidence type="ECO:0000259" key="4">
    <source>
        <dbReference type="Pfam" id="PF24883"/>
    </source>
</evidence>
<feature type="repeat" description="ANK" evidence="2">
    <location>
        <begin position="960"/>
        <end position="992"/>
    </location>
</feature>
<sequence length="1171" mass="129607">MGRPSPQLDNSEYAVGWIAALPHERAAAKAMLDIVHAPPRHKHAKDHNSYTLGSINGPNGEHNVVIASLPSGRYGTVTAATAAKQMLSSFPSIKFGLMVGIGGGIPSDDHDIRLGDVVVSQPTGAFGGVRQYDCGKVTARGFEECGALNCPPEALLNAMGELQSNHEMMGGTSIPAILESMYAAYPAMADSRRGPAYIYQGADHDRLFCSDCIHEKGAKDCGGCNPEKEIKRPERLDQDPYIHYGTIASGNKVIKDAKMRDSLAKNCLCFEMEAAGLMNQFPCLVIRGICDYCDTHKNDRWQKYAAATAAAYAKELLQVTDALDIQNTPEARSIVMDNLSEIKRMIKGLARDQEQKDLFKWLSPLIPSARHLENQKRRAEGTATWILEDPNFLDWSSERPNFRTLCCYGDPGVGKTIVSSIVIDRLRELIPLGSIGLAYLYGDYRDQRAQTTVNILGVIVKQLLAHLSEIPLGILEIYEARVKQENALSLPDAEKFLDITCEQFSRVYICLDALDELQDQRSLLMTLQARSSSIQLYITGRPHVRVTVEMHIKEKREILIVAHDHDIRQFIDYEIGGPNDIEPDAMDEKLRVDIQDKIIESAKGVFLLPVLQVHAILQSTTIRRREQALKTLPSDLGDAFAGTMVRIEQQPHAQSEQAKKIIAWVYLAERPVSVDELLCSLAIEDDDKAFNPRGMPIRSTLINCCHGLVVIDQETTTVRLVHYSFQEYLCRQNQLFGVSKVQWHNQIARTCLTLLSFPAMGDEHSRINLMLTPYAVTKWGHHLRRSEHLPDAPLRLAQNYLHTVSTGYSESLRLLYKDMYGSFFKEPSPCSTAHIVAVFGLHRVMLWSSSEAFFLDTKDIEGKTPLSWAAMLGHAAVVELLVEQGALIDSEDSYNRTPLMLSLENGKDAVAKLLINKGATIDRKDEFGNTPLSNAARWGFETITKILLEKGAPVDPVDNMGRTPLSWAAEEGQDAVVKVLIDNGASLDSNERLGRTPLIFAASKGHEAVVRLLLEKGATVDLFDQKHGRTALLWAVAEGYETIVRLLIEKGATVDFMDAGFGWTPLSWAAVKGFEVIARLLIDNGAAVDLEEGSGCGRTPLFLALEARNEGTVKILAEKSSAVALSKTPGIWSADQGLDTLMDLLGFTTDSRGHRTKRILKANDPVNLYFK</sequence>
<evidence type="ECO:0000256" key="2">
    <source>
        <dbReference type="PROSITE-ProRule" id="PRU00023"/>
    </source>
</evidence>
<dbReference type="Gene3D" id="3.40.50.1580">
    <property type="entry name" value="Nucleoside phosphorylase domain"/>
    <property type="match status" value="1"/>
</dbReference>
<evidence type="ECO:0000313" key="6">
    <source>
        <dbReference type="Proteomes" id="UP000275480"/>
    </source>
</evidence>
<name>A0AB74CCV2_ASPFL</name>
<dbReference type="InterPro" id="IPR035994">
    <property type="entry name" value="Nucleoside_phosphorylase_sf"/>
</dbReference>
<dbReference type="PROSITE" id="PS50297">
    <property type="entry name" value="ANK_REP_REGION"/>
    <property type="match status" value="7"/>
</dbReference>
<feature type="repeat" description="ANK" evidence="2">
    <location>
        <begin position="1027"/>
        <end position="1059"/>
    </location>
</feature>
<comment type="caution">
    <text evidence="5">The sequence shown here is derived from an EMBL/GenBank/DDBJ whole genome shotgun (WGS) entry which is preliminary data.</text>
</comment>
<dbReference type="PROSITE" id="PS50088">
    <property type="entry name" value="ANK_REPEAT"/>
    <property type="match status" value="7"/>
</dbReference>
<dbReference type="Pfam" id="PF12796">
    <property type="entry name" value="Ank_2"/>
    <property type="match status" value="2"/>
</dbReference>
<feature type="repeat" description="ANK" evidence="2">
    <location>
        <begin position="894"/>
        <end position="926"/>
    </location>
</feature>
<dbReference type="InterPro" id="IPR036770">
    <property type="entry name" value="Ankyrin_rpt-contain_sf"/>
</dbReference>
<organism evidence="5 6">
    <name type="scientific">Aspergillus flavus</name>
    <dbReference type="NCBI Taxonomy" id="5059"/>
    <lineage>
        <taxon>Eukaryota</taxon>
        <taxon>Fungi</taxon>
        <taxon>Dikarya</taxon>
        <taxon>Ascomycota</taxon>
        <taxon>Pezizomycotina</taxon>
        <taxon>Eurotiomycetes</taxon>
        <taxon>Eurotiomycetidae</taxon>
        <taxon>Eurotiales</taxon>
        <taxon>Aspergillaceae</taxon>
        <taxon>Aspergillus</taxon>
        <taxon>Aspergillus subgen. Circumdati</taxon>
    </lineage>
</organism>
<dbReference type="AlphaFoldDB" id="A0AB74CCV2"/>
<dbReference type="EMBL" id="QQZZ01000092">
    <property type="protein sequence ID" value="RMZ43752.1"/>
    <property type="molecule type" value="Genomic_DNA"/>
</dbReference>
<dbReference type="InterPro" id="IPR002110">
    <property type="entry name" value="Ankyrin_rpt"/>
</dbReference>
<evidence type="ECO:0000259" key="3">
    <source>
        <dbReference type="Pfam" id="PF22939"/>
    </source>
</evidence>
<keyword evidence="2" id="KW-0040">ANK repeat</keyword>
<dbReference type="GO" id="GO:0003824">
    <property type="term" value="F:catalytic activity"/>
    <property type="evidence" value="ECO:0007669"/>
    <property type="project" value="InterPro"/>
</dbReference>
<evidence type="ECO:0000313" key="5">
    <source>
        <dbReference type="EMBL" id="RMZ43752.1"/>
    </source>
</evidence>
<feature type="domain" description="GPI inositol-deacylase winged helix" evidence="3">
    <location>
        <begin position="656"/>
        <end position="732"/>
    </location>
</feature>